<keyword evidence="2" id="KW-1185">Reference proteome</keyword>
<name>A0ABP7B2Q2_9ACTN</name>
<dbReference type="Proteomes" id="UP001500902">
    <property type="component" value="Unassembled WGS sequence"/>
</dbReference>
<gene>
    <name evidence="1" type="ORF">GCM10022224_005830</name>
</gene>
<evidence type="ECO:0000313" key="1">
    <source>
        <dbReference type="EMBL" id="GAA3645969.1"/>
    </source>
</evidence>
<dbReference type="EMBL" id="BAAAZP010000009">
    <property type="protein sequence ID" value="GAA3645969.1"/>
    <property type="molecule type" value="Genomic_DNA"/>
</dbReference>
<evidence type="ECO:0000313" key="2">
    <source>
        <dbReference type="Proteomes" id="UP001500902"/>
    </source>
</evidence>
<comment type="caution">
    <text evidence="1">The sequence shown here is derived from an EMBL/GenBank/DDBJ whole genome shotgun (WGS) entry which is preliminary data.</text>
</comment>
<accession>A0ABP7B2Q2</accession>
<proteinExistence type="predicted"/>
<sequence length="71" mass="7905">MHMVGVMAEDAVTYHELSAGRTDPRGAYGGQVAGPRAAPQALAEVDRWPEPCRVLWPRRLDALERHLEENP</sequence>
<organism evidence="1 2">
    <name type="scientific">Nonomuraea antimicrobica</name>
    <dbReference type="NCBI Taxonomy" id="561173"/>
    <lineage>
        <taxon>Bacteria</taxon>
        <taxon>Bacillati</taxon>
        <taxon>Actinomycetota</taxon>
        <taxon>Actinomycetes</taxon>
        <taxon>Streptosporangiales</taxon>
        <taxon>Streptosporangiaceae</taxon>
        <taxon>Nonomuraea</taxon>
    </lineage>
</organism>
<protein>
    <submittedName>
        <fullName evidence="1">Uncharacterized protein</fullName>
    </submittedName>
</protein>
<reference evidence="2" key="1">
    <citation type="journal article" date="2019" name="Int. J. Syst. Evol. Microbiol.">
        <title>The Global Catalogue of Microorganisms (GCM) 10K type strain sequencing project: providing services to taxonomists for standard genome sequencing and annotation.</title>
        <authorList>
            <consortium name="The Broad Institute Genomics Platform"/>
            <consortium name="The Broad Institute Genome Sequencing Center for Infectious Disease"/>
            <person name="Wu L."/>
            <person name="Ma J."/>
        </authorList>
    </citation>
    <scope>NUCLEOTIDE SEQUENCE [LARGE SCALE GENOMIC DNA]</scope>
    <source>
        <strain evidence="2">JCM 16904</strain>
    </source>
</reference>